<evidence type="ECO:0000313" key="2">
    <source>
        <dbReference type="EMBL" id="KAG7444647.1"/>
    </source>
</evidence>
<gene>
    <name evidence="2" type="ORF">BT62DRAFT_995168</name>
</gene>
<evidence type="ECO:0000256" key="1">
    <source>
        <dbReference type="SAM" id="MobiDB-lite"/>
    </source>
</evidence>
<feature type="compositionally biased region" description="Acidic residues" evidence="1">
    <location>
        <begin position="89"/>
        <end position="99"/>
    </location>
</feature>
<feature type="region of interest" description="Disordered" evidence="1">
    <location>
        <begin position="490"/>
        <end position="511"/>
    </location>
</feature>
<feature type="compositionally biased region" description="Acidic residues" evidence="1">
    <location>
        <begin position="560"/>
        <end position="571"/>
    </location>
</feature>
<comment type="caution">
    <text evidence="2">The sequence shown here is derived from an EMBL/GenBank/DDBJ whole genome shotgun (WGS) entry which is preliminary data.</text>
</comment>
<dbReference type="EMBL" id="MU250539">
    <property type="protein sequence ID" value="KAG7444647.1"/>
    <property type="molecule type" value="Genomic_DNA"/>
</dbReference>
<feature type="region of interest" description="Disordered" evidence="1">
    <location>
        <begin position="336"/>
        <end position="399"/>
    </location>
</feature>
<name>A0A9P7VQ00_9AGAR</name>
<dbReference type="RefSeq" id="XP_043038147.1">
    <property type="nucleotide sequence ID" value="XM_043190511.1"/>
</dbReference>
<protein>
    <submittedName>
        <fullName evidence="2">Uncharacterized protein</fullName>
    </submittedName>
</protein>
<evidence type="ECO:0000313" key="3">
    <source>
        <dbReference type="Proteomes" id="UP000812287"/>
    </source>
</evidence>
<dbReference type="GeneID" id="66112808"/>
<feature type="compositionally biased region" description="Pro residues" evidence="1">
    <location>
        <begin position="495"/>
        <end position="504"/>
    </location>
</feature>
<dbReference type="SUPFAM" id="SSF50729">
    <property type="entry name" value="PH domain-like"/>
    <property type="match status" value="1"/>
</dbReference>
<accession>A0A9P7VQ00</accession>
<dbReference type="OrthoDB" id="3225203at2759"/>
<feature type="region of interest" description="Disordered" evidence="1">
    <location>
        <begin position="418"/>
        <end position="440"/>
    </location>
</feature>
<feature type="compositionally biased region" description="Basic and acidic residues" evidence="1">
    <location>
        <begin position="665"/>
        <end position="682"/>
    </location>
</feature>
<keyword evidence="3" id="KW-1185">Reference proteome</keyword>
<feature type="compositionally biased region" description="Low complexity" evidence="1">
    <location>
        <begin position="627"/>
        <end position="641"/>
    </location>
</feature>
<dbReference type="Proteomes" id="UP000812287">
    <property type="component" value="Unassembled WGS sequence"/>
</dbReference>
<feature type="compositionally biased region" description="Acidic residues" evidence="1">
    <location>
        <begin position="386"/>
        <end position="397"/>
    </location>
</feature>
<reference evidence="2" key="1">
    <citation type="submission" date="2020-11" db="EMBL/GenBank/DDBJ databases">
        <title>Adaptations for nitrogen fixation in a non-lichenized fungal sporocarp promotes dispersal by wood-feeding termites.</title>
        <authorList>
            <consortium name="DOE Joint Genome Institute"/>
            <person name="Koch R.A."/>
            <person name="Yoon G."/>
            <person name="Arayal U."/>
            <person name="Lail K."/>
            <person name="Amirebrahimi M."/>
            <person name="Labutti K."/>
            <person name="Lipzen A."/>
            <person name="Riley R."/>
            <person name="Barry K."/>
            <person name="Henrissat B."/>
            <person name="Grigoriev I.V."/>
            <person name="Herr J.R."/>
            <person name="Aime M.C."/>
        </authorList>
    </citation>
    <scope>NUCLEOTIDE SEQUENCE</scope>
    <source>
        <strain evidence="2">MCA 3950</strain>
    </source>
</reference>
<feature type="region of interest" description="Disordered" evidence="1">
    <location>
        <begin position="559"/>
        <end position="741"/>
    </location>
</feature>
<proteinExistence type="predicted"/>
<dbReference type="AlphaFoldDB" id="A0A9P7VQ00"/>
<sequence>MDESALLLLISCRFIPYDQWLTTHVDPAWKVKQVKHWILSKCISHGKEEVDIEVPEPRHRSPSPIVFAPPKHLRPISPIEFSTRVGSGYEEDDEADAEGNDVQKPPAQLPSMSVLPFTEPSPPAKSKTRRKMKSTSSSEPIHPHHRSAYEPSRLTLLRFSTGQILEDDFAFAWYDIQPGELFEVHRVGVVLKLQRTAPTEYAKPYWEGWVKTVNTNPNGKKKNVMGDGGKESKFEWKDRWVVVREGQMQLCKDRSDPIPHNALFLSHLTAIRGSDHLKKSAIKVTPKMRIICAKFKIRSSVTTSTVVETVSSEKDAVPSTTFTVISPAKNLQPALTIDLRRTRKRSSTISHLPHKTGHDSDSTNPDGEDDSDSTLSSPVFAHDPGTDEGGDDHDDDNDVKAVLGLRYGPRHRYRHDKAIKIRGSAEDDDDLPSIDPSGENSSEIGEWIVLDLLEDSGYMSLLRTLHRLFPHETLSIAEASTFVSTLLPSLDSPDTPIPPTPPPTSTSTHPTSLLPSVPHNYGALAFPEWRTELVRRARKAGVGHIGSAMRYLMWGLEHATEEEEEEEEESDTGSLAEWDGWMVDLQRQASAMKEREQELENDDEYEAEDEDEGDYYQEQSERMAMEPSAVVTSVPPFSSPAATPPLSSPPSSESLYRSLNVNELVDGHGRELRHSRSDEPQLHEQGPARRPSMPSLLFGGAGVGRSSSVLRKGKGKERRKDRVHQDEGADTEGKKKSGLVRGMEKLARGLDPTLDFVDPR</sequence>
<feature type="region of interest" description="Disordered" evidence="1">
    <location>
        <begin position="88"/>
        <end position="146"/>
    </location>
</feature>
<organism evidence="2 3">
    <name type="scientific">Guyanagaster necrorhizus</name>
    <dbReference type="NCBI Taxonomy" id="856835"/>
    <lineage>
        <taxon>Eukaryota</taxon>
        <taxon>Fungi</taxon>
        <taxon>Dikarya</taxon>
        <taxon>Basidiomycota</taxon>
        <taxon>Agaricomycotina</taxon>
        <taxon>Agaricomycetes</taxon>
        <taxon>Agaricomycetidae</taxon>
        <taxon>Agaricales</taxon>
        <taxon>Marasmiineae</taxon>
        <taxon>Physalacriaceae</taxon>
        <taxon>Guyanagaster</taxon>
    </lineage>
</organism>
<feature type="compositionally biased region" description="Acidic residues" evidence="1">
    <location>
        <begin position="599"/>
        <end position="615"/>
    </location>
</feature>
<feature type="compositionally biased region" description="Basic and acidic residues" evidence="1">
    <location>
        <begin position="718"/>
        <end position="735"/>
    </location>
</feature>